<reference evidence="1" key="1">
    <citation type="submission" date="2018-05" db="EMBL/GenBank/DDBJ databases">
        <title>Draft genome of Mucuna pruriens seed.</title>
        <authorList>
            <person name="Nnadi N.E."/>
            <person name="Vos R."/>
            <person name="Hasami M.H."/>
            <person name="Devisetty U.K."/>
            <person name="Aguiy J.C."/>
        </authorList>
    </citation>
    <scope>NUCLEOTIDE SEQUENCE [LARGE SCALE GENOMIC DNA]</scope>
    <source>
        <strain evidence="1">JCA_2017</strain>
    </source>
</reference>
<dbReference type="OrthoDB" id="1426925at2759"/>
<proteinExistence type="predicted"/>
<dbReference type="EMBL" id="QJKJ01012352">
    <property type="protein sequence ID" value="RDX68853.1"/>
    <property type="molecule type" value="Genomic_DNA"/>
</dbReference>
<organism evidence="1 2">
    <name type="scientific">Mucuna pruriens</name>
    <name type="common">Velvet bean</name>
    <name type="synonym">Dolichos pruriens</name>
    <dbReference type="NCBI Taxonomy" id="157652"/>
    <lineage>
        <taxon>Eukaryota</taxon>
        <taxon>Viridiplantae</taxon>
        <taxon>Streptophyta</taxon>
        <taxon>Embryophyta</taxon>
        <taxon>Tracheophyta</taxon>
        <taxon>Spermatophyta</taxon>
        <taxon>Magnoliopsida</taxon>
        <taxon>eudicotyledons</taxon>
        <taxon>Gunneridae</taxon>
        <taxon>Pentapetalae</taxon>
        <taxon>rosids</taxon>
        <taxon>fabids</taxon>
        <taxon>Fabales</taxon>
        <taxon>Fabaceae</taxon>
        <taxon>Papilionoideae</taxon>
        <taxon>50 kb inversion clade</taxon>
        <taxon>NPAAA clade</taxon>
        <taxon>indigoferoid/millettioid clade</taxon>
        <taxon>Phaseoleae</taxon>
        <taxon>Mucuna</taxon>
    </lineage>
</organism>
<dbReference type="AlphaFoldDB" id="A0A371ES43"/>
<protein>
    <submittedName>
        <fullName evidence="1">Uncharacterized protein</fullName>
    </submittedName>
</protein>
<name>A0A371ES43_MUCPR</name>
<sequence>MVNPFDGNQDPHLHLQTFQTQAYISWGDDTINCKLFSGTPRSCHLVVCKSPLSPLVHTHLQRTGDNPTNMEEIKARAEKHIEAEEDLVDRLQAQKEMSSSLRAKLEQLPKAYFPKLGNHKMEQAPIQFTPLKVYYPHQDDPMVISIVATDYKIERVLVDQGSSTNILYWTIFQKLGLLELSLEEYLGMLIGFVGEQEDI</sequence>
<gene>
    <name evidence="1" type="ORF">CR513_52098</name>
</gene>
<accession>A0A371ES43</accession>
<evidence type="ECO:0000313" key="1">
    <source>
        <dbReference type="EMBL" id="RDX68853.1"/>
    </source>
</evidence>
<keyword evidence="2" id="KW-1185">Reference proteome</keyword>
<dbReference type="Proteomes" id="UP000257109">
    <property type="component" value="Unassembled WGS sequence"/>
</dbReference>
<evidence type="ECO:0000313" key="2">
    <source>
        <dbReference type="Proteomes" id="UP000257109"/>
    </source>
</evidence>
<feature type="non-terminal residue" evidence="1">
    <location>
        <position position="1"/>
    </location>
</feature>
<comment type="caution">
    <text evidence="1">The sequence shown here is derived from an EMBL/GenBank/DDBJ whole genome shotgun (WGS) entry which is preliminary data.</text>
</comment>